<dbReference type="OrthoDB" id="2506844at2759"/>
<feature type="compositionally biased region" description="Basic and acidic residues" evidence="1">
    <location>
        <begin position="1"/>
        <end position="10"/>
    </location>
</feature>
<protein>
    <submittedName>
        <fullName evidence="2">Uncharacterized protein</fullName>
    </submittedName>
</protein>
<feature type="region of interest" description="Disordered" evidence="1">
    <location>
        <begin position="532"/>
        <end position="585"/>
    </location>
</feature>
<name>A0A2N5S1A5_9BASI</name>
<evidence type="ECO:0000313" key="2">
    <source>
        <dbReference type="EMBL" id="PLW07002.1"/>
    </source>
</evidence>
<accession>A0A2N5S1A5</accession>
<keyword evidence="3" id="KW-1185">Reference proteome</keyword>
<feature type="compositionally biased region" description="Basic residues" evidence="1">
    <location>
        <begin position="169"/>
        <end position="179"/>
    </location>
</feature>
<proteinExistence type="predicted"/>
<evidence type="ECO:0000313" key="3">
    <source>
        <dbReference type="Proteomes" id="UP000235388"/>
    </source>
</evidence>
<gene>
    <name evidence="2" type="ORF">PCANC_25826</name>
</gene>
<sequence length="613" mass="67757">MKSGESGKEEEREDEEDGHSQTITCENLTIADSHHSSPVHSHGSPRSLLSWHCSDLISIPSSSRAASETLSDQELNDYFDLENGSHPLPSGALSPHQPDAFHHPHPLTTELLTAITQHLVMPRLPVVPTCSHNSSRPASREGRSSTVDSISFHRPRPNRSTSGQPPCHQQHHHHLHHSSLHSLDPASRNHELSHYPPSAILQNASRILVVGDAESVHGLGALSDLLSATASFVGRADRASDILPDFKLLDPRTYNSLIHHIEAPFCRLKAILNAKACYQYQSLPTSVRQDLLSLVNCWIEREGYLLLFVQVDSFPVPPARLEFIRTLSRLIPTIPFIPSSLSLPQAIDGHAILSRQLVAHRVRHLPIPNPNNQTFLLPTREECLKQSSRSLLDWLAVEFASSGSSSMSRTFSSEGDLVGDANQKVSGNEETDEFEPDKLSERVGRQVKRRAKNKLARQAVKRSYHPTVKQQVISIAIDQGCQSWLSTDALGLPSLPGMLRLGLRQVRKNCRLLFKRLVAHLLQSHFTPNLTATTHSDHRWTAPSRNPACQNHSDRSASSQPSLLRTPSEDSGQPSKSACPPLPHHLPPSPSTTTWLVIGFVTATTAAALTVWW</sequence>
<feature type="region of interest" description="Disordered" evidence="1">
    <location>
        <begin position="126"/>
        <end position="191"/>
    </location>
</feature>
<dbReference type="AlphaFoldDB" id="A0A2N5S1A5"/>
<organism evidence="2 3">
    <name type="scientific">Puccinia coronata f. sp. avenae</name>
    <dbReference type="NCBI Taxonomy" id="200324"/>
    <lineage>
        <taxon>Eukaryota</taxon>
        <taxon>Fungi</taxon>
        <taxon>Dikarya</taxon>
        <taxon>Basidiomycota</taxon>
        <taxon>Pucciniomycotina</taxon>
        <taxon>Pucciniomycetes</taxon>
        <taxon>Pucciniales</taxon>
        <taxon>Pucciniaceae</taxon>
        <taxon>Puccinia</taxon>
    </lineage>
</organism>
<dbReference type="Proteomes" id="UP000235388">
    <property type="component" value="Unassembled WGS sequence"/>
</dbReference>
<reference evidence="2 3" key="1">
    <citation type="submission" date="2017-11" db="EMBL/GenBank/DDBJ databases">
        <title>De novo assembly and phasing of dikaryotic genomes from two isolates of Puccinia coronata f. sp. avenae, the causal agent of oat crown rust.</title>
        <authorList>
            <person name="Miller M.E."/>
            <person name="Zhang Y."/>
            <person name="Omidvar V."/>
            <person name="Sperschneider J."/>
            <person name="Schwessinger B."/>
            <person name="Raley C."/>
            <person name="Palmer J.M."/>
            <person name="Garnica D."/>
            <person name="Upadhyaya N."/>
            <person name="Rathjen J."/>
            <person name="Taylor J.M."/>
            <person name="Park R.F."/>
            <person name="Dodds P.N."/>
            <person name="Hirsch C.D."/>
            <person name="Kianian S.F."/>
            <person name="Figueroa M."/>
        </authorList>
    </citation>
    <scope>NUCLEOTIDE SEQUENCE [LARGE SCALE GENOMIC DNA]</scope>
    <source>
        <strain evidence="2">12NC29</strain>
    </source>
</reference>
<feature type="region of interest" description="Disordered" evidence="1">
    <location>
        <begin position="80"/>
        <end position="104"/>
    </location>
</feature>
<feature type="compositionally biased region" description="Polar residues" evidence="1">
    <location>
        <begin position="543"/>
        <end position="576"/>
    </location>
</feature>
<feature type="region of interest" description="Disordered" evidence="1">
    <location>
        <begin position="1"/>
        <end position="21"/>
    </location>
</feature>
<comment type="caution">
    <text evidence="2">The sequence shown here is derived from an EMBL/GenBank/DDBJ whole genome shotgun (WGS) entry which is preliminary data.</text>
</comment>
<evidence type="ECO:0000256" key="1">
    <source>
        <dbReference type="SAM" id="MobiDB-lite"/>
    </source>
</evidence>
<dbReference type="EMBL" id="PGCJ01001263">
    <property type="protein sequence ID" value="PLW07002.1"/>
    <property type="molecule type" value="Genomic_DNA"/>
</dbReference>